<feature type="transmembrane region" description="Helical" evidence="1">
    <location>
        <begin position="20"/>
        <end position="41"/>
    </location>
</feature>
<dbReference type="STRING" id="89524.SAMN05444370_104212"/>
<evidence type="ECO:0000313" key="2">
    <source>
        <dbReference type="EMBL" id="SEA34865.1"/>
    </source>
</evidence>
<dbReference type="EMBL" id="FNQM01000004">
    <property type="protein sequence ID" value="SEA34865.1"/>
    <property type="molecule type" value="Genomic_DNA"/>
</dbReference>
<keyword evidence="3" id="KW-1185">Reference proteome</keyword>
<keyword evidence="1" id="KW-0472">Membrane</keyword>
<evidence type="ECO:0000313" key="3">
    <source>
        <dbReference type="Proteomes" id="UP000198703"/>
    </source>
</evidence>
<dbReference type="Proteomes" id="UP000198703">
    <property type="component" value="Unassembled WGS sequence"/>
</dbReference>
<dbReference type="AlphaFoldDB" id="A0A1H4AFT2"/>
<accession>A0A1H4AFT2</accession>
<organism evidence="2 3">
    <name type="scientific">Rubrimonas cliftonensis</name>
    <dbReference type="NCBI Taxonomy" id="89524"/>
    <lineage>
        <taxon>Bacteria</taxon>
        <taxon>Pseudomonadati</taxon>
        <taxon>Pseudomonadota</taxon>
        <taxon>Alphaproteobacteria</taxon>
        <taxon>Rhodobacterales</taxon>
        <taxon>Paracoccaceae</taxon>
        <taxon>Rubrimonas</taxon>
    </lineage>
</organism>
<sequence length="248" mass="25955">MSERPFFVGYLPAPSGLRGFLALVGLCVAALFAGFALAMALTARDTGDGALLGWEDAVKGVIVADAYPLLHVTEASARLPAGATVVMSALNKAGVGDRALPLAGRAVTASGLYTLRGDVVMLQLRFGEQGLAPREGPAPQPAREALGRWRLTGEICDGKCYAGAMRPGRGLSHKACANLCVLSGVPPIFVLEQPFEGREYLLVTTPESRPVGPETMDLSATLISAEGEVERVGDLLIFRLDPATARAP</sequence>
<reference evidence="2 3" key="1">
    <citation type="submission" date="2016-10" db="EMBL/GenBank/DDBJ databases">
        <authorList>
            <person name="de Groot N.N."/>
        </authorList>
    </citation>
    <scope>NUCLEOTIDE SEQUENCE [LARGE SCALE GENOMIC DNA]</scope>
    <source>
        <strain evidence="2 3">DSM 15345</strain>
    </source>
</reference>
<protein>
    <submittedName>
        <fullName evidence="2">Uncharacterized protein</fullName>
    </submittedName>
</protein>
<dbReference type="OrthoDB" id="644473at2"/>
<evidence type="ECO:0000256" key="1">
    <source>
        <dbReference type="SAM" id="Phobius"/>
    </source>
</evidence>
<dbReference type="RefSeq" id="WP_093252154.1">
    <property type="nucleotide sequence ID" value="NZ_FNQM01000004.1"/>
</dbReference>
<keyword evidence="1" id="KW-0812">Transmembrane</keyword>
<name>A0A1H4AFT2_9RHOB</name>
<keyword evidence="1" id="KW-1133">Transmembrane helix</keyword>
<proteinExistence type="predicted"/>
<gene>
    <name evidence="2" type="ORF">SAMN05444370_104212</name>
</gene>